<evidence type="ECO:0000313" key="2">
    <source>
        <dbReference type="Proteomes" id="UP000224877"/>
    </source>
</evidence>
<keyword evidence="2" id="KW-1185">Reference proteome</keyword>
<organism evidence="1 2">
    <name type="scientific">Tenacibaculum phage pT24</name>
    <dbReference type="NCBI Taxonomy" id="1880590"/>
    <lineage>
        <taxon>Viruses</taxon>
        <taxon>Duplodnaviria</taxon>
        <taxon>Heunggongvirae</taxon>
        <taxon>Uroviricota</taxon>
        <taxon>Caudoviricetes</taxon>
        <taxon>Kungbxnavirus</taxon>
        <taxon>Kungbxnavirus pT24</taxon>
    </lineage>
</organism>
<dbReference type="Proteomes" id="UP000224877">
    <property type="component" value="Segment"/>
</dbReference>
<gene>
    <name evidence="1" type="ORF">BPT24_275</name>
</gene>
<sequence>MISLSDLVTYNLEHKEKMKLYCRQFIETHSKGLTKAIKEHWKNEDNHYNIGYDFFQVESTVEYKYSKYELFKKRKKLFEDETYKSYLKSEMRKYLEKRGWEFQFVSCSTTSTLKCEKTYFYITMKISLKKKS</sequence>
<proteinExistence type="predicted"/>
<protein>
    <submittedName>
        <fullName evidence="1">Uncharacterized protein</fullName>
    </submittedName>
</protein>
<evidence type="ECO:0000313" key="1">
    <source>
        <dbReference type="EMBL" id="BAV39392.1"/>
    </source>
</evidence>
<reference evidence="1 2" key="1">
    <citation type="submission" date="2016-07" db="EMBL/GenBank/DDBJ databases">
        <title>Characterization of three bacteriophages infecting bacteria isolated from shrimp culture pond water.</title>
        <authorList>
            <person name="Khoa H.V."/>
        </authorList>
    </citation>
    <scope>NUCLEOTIDE SEQUENCE [LARGE SCALE GENOMIC DNA]</scope>
</reference>
<dbReference type="EMBL" id="LC168164">
    <property type="protein sequence ID" value="BAV39392.1"/>
    <property type="molecule type" value="Genomic_DNA"/>
</dbReference>
<name>A0A1B4XX64_9CAUD</name>
<accession>A0A1B4XX64</accession>